<proteinExistence type="predicted"/>
<dbReference type="InterPro" id="IPR021530">
    <property type="entry name" value="AllH-like"/>
</dbReference>
<keyword evidence="2" id="KW-1185">Reference proteome</keyword>
<reference evidence="2" key="1">
    <citation type="submission" date="2016-10" db="EMBL/GenBank/DDBJ databases">
        <authorList>
            <person name="Varghese N."/>
            <person name="Submissions S."/>
        </authorList>
    </citation>
    <scope>NUCLEOTIDE SEQUENCE [LARGE SCALE GENOMIC DNA]</scope>
    <source>
        <strain evidence="2">CGMCC 1.10783</strain>
    </source>
</reference>
<sequence>MAASNRANCIPSISIDAALVTTLREAPGTGKVHSVFNRTVNVLAPWGQLVTVAARQLDDAPWTVRADTRGWTDMGIRAGDPVGFSAREISFDSLDTAVLLPGAREWFAKRIPLAAITTAELASCAAALGGLLEDHGIRGGILQEHPKEGTAQANAFDAGIAQGLRTGREALEAAVRAGDGAAIGGTALQLLGLGSGLTPAGDDFLCGLALFSAQPGSRLGAVRAALSAVVGQHPDRTTLLSWTTLREAVDRRARESLLELLSMLFRHRAEDAAGLARHLRAPVDRALGIGHTSGTDILSGLLAGLRLETELRGSL</sequence>
<evidence type="ECO:0000313" key="1">
    <source>
        <dbReference type="EMBL" id="SDJ01200.1"/>
    </source>
</evidence>
<accession>A0A1G8QAS5</accession>
<protein>
    <recommendedName>
        <fullName evidence="3">DUF2877 domain-containing protein</fullName>
    </recommendedName>
</protein>
<dbReference type="AlphaFoldDB" id="A0A1G8QAS5"/>
<dbReference type="Proteomes" id="UP000182130">
    <property type="component" value="Unassembled WGS sequence"/>
</dbReference>
<evidence type="ECO:0000313" key="2">
    <source>
        <dbReference type="Proteomes" id="UP000182130"/>
    </source>
</evidence>
<dbReference type="EMBL" id="FNEI01000006">
    <property type="protein sequence ID" value="SDJ01200.1"/>
    <property type="molecule type" value="Genomic_DNA"/>
</dbReference>
<dbReference type="STRING" id="1045773.SAMN05216555_106103"/>
<name>A0A1G8QAS5_9MICC</name>
<gene>
    <name evidence="1" type="ORF">SAMN05216555_106103</name>
</gene>
<dbReference type="Pfam" id="PF11392">
    <property type="entry name" value="AllH"/>
    <property type="match status" value="1"/>
</dbReference>
<organism evidence="1 2">
    <name type="scientific">Arthrobacter cupressi</name>
    <dbReference type="NCBI Taxonomy" id="1045773"/>
    <lineage>
        <taxon>Bacteria</taxon>
        <taxon>Bacillati</taxon>
        <taxon>Actinomycetota</taxon>
        <taxon>Actinomycetes</taxon>
        <taxon>Micrococcales</taxon>
        <taxon>Micrococcaceae</taxon>
        <taxon>Arthrobacter</taxon>
    </lineage>
</organism>
<evidence type="ECO:0008006" key="3">
    <source>
        <dbReference type="Google" id="ProtNLM"/>
    </source>
</evidence>